<dbReference type="RefSeq" id="WP_135349560.1">
    <property type="nucleotide sequence ID" value="NZ_SRJD01000021.1"/>
</dbReference>
<protein>
    <submittedName>
        <fullName evidence="4">GNAT family N-acetyltransferase</fullName>
    </submittedName>
</protein>
<evidence type="ECO:0000256" key="2">
    <source>
        <dbReference type="ARBA" id="ARBA00023315"/>
    </source>
</evidence>
<evidence type="ECO:0000259" key="3">
    <source>
        <dbReference type="PROSITE" id="PS51186"/>
    </source>
</evidence>
<dbReference type="AlphaFoldDB" id="A0A4Z0GLT4"/>
<dbReference type="Proteomes" id="UP000298347">
    <property type="component" value="Unassembled WGS sequence"/>
</dbReference>
<evidence type="ECO:0000256" key="1">
    <source>
        <dbReference type="ARBA" id="ARBA00022679"/>
    </source>
</evidence>
<dbReference type="GO" id="GO:0016747">
    <property type="term" value="F:acyltransferase activity, transferring groups other than amino-acyl groups"/>
    <property type="evidence" value="ECO:0007669"/>
    <property type="project" value="InterPro"/>
</dbReference>
<gene>
    <name evidence="4" type="ORF">E4665_14750</name>
</gene>
<dbReference type="Pfam" id="PF00583">
    <property type="entry name" value="Acetyltransf_1"/>
    <property type="match status" value="1"/>
</dbReference>
<dbReference type="PROSITE" id="PS51186">
    <property type="entry name" value="GNAT"/>
    <property type="match status" value="1"/>
</dbReference>
<sequence>MNQLELISGGRELLEDVRNLWEKLNTYHRNHSTHFSNKFDCLTFEKRKQKFLNTDLEVHVDLIEDKESHTYIGYCIGTLNGELDGEIDSLFIESKYRQYGLGAELMNHLLEWFEYRRARSIVIGVCAGNESVLDFYQKFGFFKRSYILERK</sequence>
<evidence type="ECO:0000313" key="5">
    <source>
        <dbReference type="Proteomes" id="UP000298347"/>
    </source>
</evidence>
<dbReference type="InterPro" id="IPR050680">
    <property type="entry name" value="YpeA/RimI_acetyltransf"/>
</dbReference>
<dbReference type="SUPFAM" id="SSF55729">
    <property type="entry name" value="Acyl-CoA N-acyltransferases (Nat)"/>
    <property type="match status" value="1"/>
</dbReference>
<dbReference type="PANTHER" id="PTHR43420:SF12">
    <property type="entry name" value="N-ACETYLTRANSFERASE DOMAIN-CONTAINING PROTEIN"/>
    <property type="match status" value="1"/>
</dbReference>
<dbReference type="CDD" id="cd04301">
    <property type="entry name" value="NAT_SF"/>
    <property type="match status" value="1"/>
</dbReference>
<evidence type="ECO:0000313" key="4">
    <source>
        <dbReference type="EMBL" id="TGA96664.1"/>
    </source>
</evidence>
<feature type="domain" description="N-acetyltransferase" evidence="3">
    <location>
        <begin position="15"/>
        <end position="151"/>
    </location>
</feature>
<dbReference type="InterPro" id="IPR000182">
    <property type="entry name" value="GNAT_dom"/>
</dbReference>
<dbReference type="PANTHER" id="PTHR43420">
    <property type="entry name" value="ACETYLTRANSFERASE"/>
    <property type="match status" value="1"/>
</dbReference>
<proteinExistence type="predicted"/>
<dbReference type="InterPro" id="IPR016181">
    <property type="entry name" value="Acyl_CoA_acyltransferase"/>
</dbReference>
<organism evidence="4 5">
    <name type="scientific">Sporolactobacillus shoreae</name>
    <dbReference type="NCBI Taxonomy" id="1465501"/>
    <lineage>
        <taxon>Bacteria</taxon>
        <taxon>Bacillati</taxon>
        <taxon>Bacillota</taxon>
        <taxon>Bacilli</taxon>
        <taxon>Bacillales</taxon>
        <taxon>Sporolactobacillaceae</taxon>
        <taxon>Sporolactobacillus</taxon>
    </lineage>
</organism>
<keyword evidence="1 4" id="KW-0808">Transferase</keyword>
<comment type="caution">
    <text evidence="4">The sequence shown here is derived from an EMBL/GenBank/DDBJ whole genome shotgun (WGS) entry which is preliminary data.</text>
</comment>
<dbReference type="Gene3D" id="3.40.630.30">
    <property type="match status" value="1"/>
</dbReference>
<accession>A0A4Z0GLT4</accession>
<name>A0A4Z0GLT4_9BACL</name>
<keyword evidence="2" id="KW-0012">Acyltransferase</keyword>
<dbReference type="OrthoDB" id="9805924at2"/>
<keyword evidence="5" id="KW-1185">Reference proteome</keyword>
<reference evidence="4 5" key="1">
    <citation type="journal article" date="2015" name="Int. J. Syst. Evol. Microbiol.">
        <title>Sporolactobacillus shoreae sp. nov. and Sporolactobacillus spathodeae sp. nov., two spore-forming lactic acid bacteria isolated from tree barks in Thailand.</title>
        <authorList>
            <person name="Thamacharoensuk T."/>
            <person name="Kitahara M."/>
            <person name="Ohkuma M."/>
            <person name="Thongchul N."/>
            <person name="Tanasupawat S."/>
        </authorList>
    </citation>
    <scope>NUCLEOTIDE SEQUENCE [LARGE SCALE GENOMIC DNA]</scope>
    <source>
        <strain evidence="4 5">BK92</strain>
    </source>
</reference>
<dbReference type="EMBL" id="SRJD01000021">
    <property type="protein sequence ID" value="TGA96664.1"/>
    <property type="molecule type" value="Genomic_DNA"/>
</dbReference>